<dbReference type="OrthoDB" id="413520at2759"/>
<dbReference type="GO" id="GO:0032991">
    <property type="term" value="C:protein-containing complex"/>
    <property type="evidence" value="ECO:0007669"/>
    <property type="project" value="TreeGrafter"/>
</dbReference>
<reference evidence="1" key="2">
    <citation type="journal article" date="2020" name="Nat. Commun.">
        <title>Large-scale genome sequencing of mycorrhizal fungi provides insights into the early evolution of symbiotic traits.</title>
        <authorList>
            <person name="Miyauchi S."/>
            <person name="Kiss E."/>
            <person name="Kuo A."/>
            <person name="Drula E."/>
            <person name="Kohler A."/>
            <person name="Sanchez-Garcia M."/>
            <person name="Morin E."/>
            <person name="Andreopoulos B."/>
            <person name="Barry K.W."/>
            <person name="Bonito G."/>
            <person name="Buee M."/>
            <person name="Carver A."/>
            <person name="Chen C."/>
            <person name="Cichocki N."/>
            <person name="Clum A."/>
            <person name="Culley D."/>
            <person name="Crous P.W."/>
            <person name="Fauchery L."/>
            <person name="Girlanda M."/>
            <person name="Hayes R.D."/>
            <person name="Keri Z."/>
            <person name="LaButti K."/>
            <person name="Lipzen A."/>
            <person name="Lombard V."/>
            <person name="Magnuson J."/>
            <person name="Maillard F."/>
            <person name="Murat C."/>
            <person name="Nolan M."/>
            <person name="Ohm R.A."/>
            <person name="Pangilinan J."/>
            <person name="Pereira M.F."/>
            <person name="Perotto S."/>
            <person name="Peter M."/>
            <person name="Pfister S."/>
            <person name="Riley R."/>
            <person name="Sitrit Y."/>
            <person name="Stielow J.B."/>
            <person name="Szollosi G."/>
            <person name="Zifcakova L."/>
            <person name="Stursova M."/>
            <person name="Spatafora J.W."/>
            <person name="Tedersoo L."/>
            <person name="Vaario L.M."/>
            <person name="Yamada A."/>
            <person name="Yan M."/>
            <person name="Wang P."/>
            <person name="Xu J."/>
            <person name="Bruns T."/>
            <person name="Baldrian P."/>
            <person name="Vilgalys R."/>
            <person name="Dunand C."/>
            <person name="Henrissat B."/>
            <person name="Grigoriev I.V."/>
            <person name="Hibbett D."/>
            <person name="Nagy L.G."/>
            <person name="Martin F.M."/>
        </authorList>
    </citation>
    <scope>NUCLEOTIDE SEQUENCE</scope>
    <source>
        <strain evidence="1">Prilba</strain>
    </source>
</reference>
<keyword evidence="1" id="KW-0489">Methyltransferase</keyword>
<dbReference type="GO" id="GO:0005829">
    <property type="term" value="C:cytosol"/>
    <property type="evidence" value="ECO:0007669"/>
    <property type="project" value="TreeGrafter"/>
</dbReference>
<dbReference type="Proteomes" id="UP000759537">
    <property type="component" value="Unassembled WGS sequence"/>
</dbReference>
<comment type="caution">
    <text evidence="1">The sequence shown here is derived from an EMBL/GenBank/DDBJ whole genome shotgun (WGS) entry which is preliminary data.</text>
</comment>
<gene>
    <name evidence="1" type="ORF">DFH94DRAFT_622399</name>
</gene>
<dbReference type="SUPFAM" id="SSF53335">
    <property type="entry name" value="S-adenosyl-L-methionine-dependent methyltransferases"/>
    <property type="match status" value="1"/>
</dbReference>
<dbReference type="Gene3D" id="3.40.50.150">
    <property type="entry name" value="Vaccinia Virus protein VP39"/>
    <property type="match status" value="1"/>
</dbReference>
<dbReference type="GO" id="GO:0032259">
    <property type="term" value="P:methylation"/>
    <property type="evidence" value="ECO:0007669"/>
    <property type="project" value="UniProtKB-KW"/>
</dbReference>
<dbReference type="AlphaFoldDB" id="A0A9P5N4L1"/>
<dbReference type="Pfam" id="PF10294">
    <property type="entry name" value="Methyltransf_16"/>
    <property type="match status" value="1"/>
</dbReference>
<dbReference type="PANTHER" id="PTHR14614:SF161">
    <property type="match status" value="1"/>
</dbReference>
<proteinExistence type="predicted"/>
<protein>
    <submittedName>
        <fullName evidence="1">Methyltransferase-domain-containing protein</fullName>
    </submittedName>
</protein>
<dbReference type="EMBL" id="WHVB01000002">
    <property type="protein sequence ID" value="KAF8485982.1"/>
    <property type="molecule type" value="Genomic_DNA"/>
</dbReference>
<dbReference type="GO" id="GO:0008757">
    <property type="term" value="F:S-adenosylmethionine-dependent methyltransferase activity"/>
    <property type="evidence" value="ECO:0007669"/>
    <property type="project" value="UniProtKB-ARBA"/>
</dbReference>
<dbReference type="PANTHER" id="PTHR14614">
    <property type="entry name" value="HEPATOCELLULAR CARCINOMA-ASSOCIATED ANTIGEN"/>
    <property type="match status" value="1"/>
</dbReference>
<reference evidence="1" key="1">
    <citation type="submission" date="2019-10" db="EMBL/GenBank/DDBJ databases">
        <authorList>
            <consortium name="DOE Joint Genome Institute"/>
            <person name="Kuo A."/>
            <person name="Miyauchi S."/>
            <person name="Kiss E."/>
            <person name="Drula E."/>
            <person name="Kohler A."/>
            <person name="Sanchez-Garcia M."/>
            <person name="Andreopoulos B."/>
            <person name="Barry K.W."/>
            <person name="Bonito G."/>
            <person name="Buee M."/>
            <person name="Carver A."/>
            <person name="Chen C."/>
            <person name="Cichocki N."/>
            <person name="Clum A."/>
            <person name="Culley D."/>
            <person name="Crous P.W."/>
            <person name="Fauchery L."/>
            <person name="Girlanda M."/>
            <person name="Hayes R."/>
            <person name="Keri Z."/>
            <person name="LaButti K."/>
            <person name="Lipzen A."/>
            <person name="Lombard V."/>
            <person name="Magnuson J."/>
            <person name="Maillard F."/>
            <person name="Morin E."/>
            <person name="Murat C."/>
            <person name="Nolan M."/>
            <person name="Ohm R."/>
            <person name="Pangilinan J."/>
            <person name="Pereira M."/>
            <person name="Perotto S."/>
            <person name="Peter M."/>
            <person name="Riley R."/>
            <person name="Sitrit Y."/>
            <person name="Stielow B."/>
            <person name="Szollosi G."/>
            <person name="Zifcakova L."/>
            <person name="Stursova M."/>
            <person name="Spatafora J.W."/>
            <person name="Tedersoo L."/>
            <person name="Vaario L.-M."/>
            <person name="Yamada A."/>
            <person name="Yan M."/>
            <person name="Wang P."/>
            <person name="Xu J."/>
            <person name="Bruns T."/>
            <person name="Baldrian P."/>
            <person name="Vilgalys R."/>
            <person name="Henrissat B."/>
            <person name="Grigoriev I.V."/>
            <person name="Hibbett D."/>
            <person name="Nagy L.G."/>
            <person name="Martin F.M."/>
        </authorList>
    </citation>
    <scope>NUCLEOTIDE SEQUENCE</scope>
    <source>
        <strain evidence="1">Prilba</strain>
    </source>
</reference>
<keyword evidence="2" id="KW-1185">Reference proteome</keyword>
<name>A0A9P5N4L1_9AGAM</name>
<accession>A0A9P5N4L1</accession>
<evidence type="ECO:0000313" key="1">
    <source>
        <dbReference type="EMBL" id="KAF8485982.1"/>
    </source>
</evidence>
<dbReference type="InterPro" id="IPR029063">
    <property type="entry name" value="SAM-dependent_MTases_sf"/>
</dbReference>
<dbReference type="InterPro" id="IPR019410">
    <property type="entry name" value="Methyltransf_16"/>
</dbReference>
<organism evidence="1 2">
    <name type="scientific">Russula ochroleuca</name>
    <dbReference type="NCBI Taxonomy" id="152965"/>
    <lineage>
        <taxon>Eukaryota</taxon>
        <taxon>Fungi</taxon>
        <taxon>Dikarya</taxon>
        <taxon>Basidiomycota</taxon>
        <taxon>Agaricomycotina</taxon>
        <taxon>Agaricomycetes</taxon>
        <taxon>Russulales</taxon>
        <taxon>Russulaceae</taxon>
        <taxon>Russula</taxon>
    </lineage>
</organism>
<dbReference type="CDD" id="cd02440">
    <property type="entry name" value="AdoMet_MTases"/>
    <property type="match status" value="1"/>
</dbReference>
<keyword evidence="1" id="KW-0808">Transferase</keyword>
<evidence type="ECO:0000313" key="2">
    <source>
        <dbReference type="Proteomes" id="UP000759537"/>
    </source>
</evidence>
<sequence>MNSNFPNGLSIFHSSYPSSFRPTLGPLDAHTEEPSSVLSAEAQDKAIAKYGIAGRVWEAAYAMMIYVRNPAAYEFDPQFDLGPGAAVVELGAGTGAAGLTIAAAHPHARVVLTDLAEVCPLLQSNAREYPEVEVRPLAWGCAAQAQALRDELGPIPVSHVICSDLVYFPELAAPLLRTLLHLTAPVPTLPAVSPQVILSYTIRSLSKETPFWSAFGLWFTFTPVLVRARSEDNSSRWERFESGGDGEVFLFVARRKSESFSWTAPEDDVALLEGVGARGTEERKGDDEFEVLLLMRSTNE</sequence>